<dbReference type="EMBL" id="ML208430">
    <property type="protein sequence ID" value="TFK65616.1"/>
    <property type="molecule type" value="Genomic_DNA"/>
</dbReference>
<protein>
    <submittedName>
        <fullName evidence="1">Uncharacterized protein</fullName>
    </submittedName>
</protein>
<name>A0ACD3AIS5_9AGAR</name>
<evidence type="ECO:0000313" key="2">
    <source>
        <dbReference type="Proteomes" id="UP000308600"/>
    </source>
</evidence>
<reference evidence="1 2" key="1">
    <citation type="journal article" date="2019" name="Nat. Ecol. Evol.">
        <title>Megaphylogeny resolves global patterns of mushroom evolution.</title>
        <authorList>
            <person name="Varga T."/>
            <person name="Krizsan K."/>
            <person name="Foldi C."/>
            <person name="Dima B."/>
            <person name="Sanchez-Garcia M."/>
            <person name="Sanchez-Ramirez S."/>
            <person name="Szollosi G.J."/>
            <person name="Szarkandi J.G."/>
            <person name="Papp V."/>
            <person name="Albert L."/>
            <person name="Andreopoulos W."/>
            <person name="Angelini C."/>
            <person name="Antonin V."/>
            <person name="Barry K.W."/>
            <person name="Bougher N.L."/>
            <person name="Buchanan P."/>
            <person name="Buyck B."/>
            <person name="Bense V."/>
            <person name="Catcheside P."/>
            <person name="Chovatia M."/>
            <person name="Cooper J."/>
            <person name="Damon W."/>
            <person name="Desjardin D."/>
            <person name="Finy P."/>
            <person name="Geml J."/>
            <person name="Haridas S."/>
            <person name="Hughes K."/>
            <person name="Justo A."/>
            <person name="Karasinski D."/>
            <person name="Kautmanova I."/>
            <person name="Kiss B."/>
            <person name="Kocsube S."/>
            <person name="Kotiranta H."/>
            <person name="LaButti K.M."/>
            <person name="Lechner B.E."/>
            <person name="Liimatainen K."/>
            <person name="Lipzen A."/>
            <person name="Lukacs Z."/>
            <person name="Mihaltcheva S."/>
            <person name="Morgado L.N."/>
            <person name="Niskanen T."/>
            <person name="Noordeloos M.E."/>
            <person name="Ohm R.A."/>
            <person name="Ortiz-Santana B."/>
            <person name="Ovrebo C."/>
            <person name="Racz N."/>
            <person name="Riley R."/>
            <person name="Savchenko A."/>
            <person name="Shiryaev A."/>
            <person name="Soop K."/>
            <person name="Spirin V."/>
            <person name="Szebenyi C."/>
            <person name="Tomsovsky M."/>
            <person name="Tulloss R.E."/>
            <person name="Uehling J."/>
            <person name="Grigoriev I.V."/>
            <person name="Vagvolgyi C."/>
            <person name="Papp T."/>
            <person name="Martin F.M."/>
            <person name="Miettinen O."/>
            <person name="Hibbett D.S."/>
            <person name="Nagy L.G."/>
        </authorList>
    </citation>
    <scope>NUCLEOTIDE SEQUENCE [LARGE SCALE GENOMIC DNA]</scope>
    <source>
        <strain evidence="1 2">NL-1719</strain>
    </source>
</reference>
<sequence length="87" mass="9070">MQCEGKKEVLGWSGLDYRCCCCCWNATKPSNVCAKTSSEGNIALNCSAVRIGSGLGEMPVDVEDVASAIARSNFMRKGSGGAGISCE</sequence>
<organism evidence="1 2">
    <name type="scientific">Pluteus cervinus</name>
    <dbReference type="NCBI Taxonomy" id="181527"/>
    <lineage>
        <taxon>Eukaryota</taxon>
        <taxon>Fungi</taxon>
        <taxon>Dikarya</taxon>
        <taxon>Basidiomycota</taxon>
        <taxon>Agaricomycotina</taxon>
        <taxon>Agaricomycetes</taxon>
        <taxon>Agaricomycetidae</taxon>
        <taxon>Agaricales</taxon>
        <taxon>Pluteineae</taxon>
        <taxon>Pluteaceae</taxon>
        <taxon>Pluteus</taxon>
    </lineage>
</organism>
<proteinExistence type="predicted"/>
<accession>A0ACD3AIS5</accession>
<dbReference type="Proteomes" id="UP000308600">
    <property type="component" value="Unassembled WGS sequence"/>
</dbReference>
<gene>
    <name evidence="1" type="ORF">BDN72DRAFT_190010</name>
</gene>
<keyword evidence="2" id="KW-1185">Reference proteome</keyword>
<evidence type="ECO:0000313" key="1">
    <source>
        <dbReference type="EMBL" id="TFK65616.1"/>
    </source>
</evidence>